<feature type="compositionally biased region" description="Low complexity" evidence="1">
    <location>
        <begin position="265"/>
        <end position="278"/>
    </location>
</feature>
<feature type="region of interest" description="Disordered" evidence="1">
    <location>
        <begin position="85"/>
        <end position="405"/>
    </location>
</feature>
<dbReference type="InParanoid" id="A2GA68"/>
<sequence length="671" mass="76246">MLCSENTKQTFKMICSPKVFCSTMQKIQYTKLKKRNHVSIIPEIKEPEPTPPPETKEETTQNSDQKITEASNENADFLEVSIDNQTNQTNPQNSAQTSNPQQIQTNPTQNSEQHKDNEQINIPAYTSPISNNPQQSDNTKAYLNPANPFQNGQNAEKPTQQNTQNQPTNEGTKNTSQNAEKIQNDQNNQNTSGNIQNPSQNISENKDKDKTTQNTSENAPNQNNNNFDQIIQNPVPNPANPGDISIGQGDFANPANSFPEVEISENPTQQNPQNQPTNEEAKNATQNTENVQEKPTHQEIQNNQPQNTSENAKKPSQIISENKDKAQTTQTTSENAQNQNNNNFGQIMQNPVPNTANPGTITIGQGNLSNPANPFINQQNLPQNNNNNQQQNEQKPPDPNLAQFGQNKPIQIQNVTKPPENAQKQTPQNQDPALQPFPGVKFKSIRVGIKYQEDDQIVSVLARNSKDTWQVLISLVNKASNIDEIMEEIWNFIEDSLTFAPENQHPSIIFQFTILVNYLCTIYPEFFDRLFEDLSQEIQSLKDTKYEKEQTYCHYYVAYLLNLLFANPDRAIRYGVPYIKRILTGEQNYVVASHSIIYIYECSPTLSAIDPTAHDEIIQLIKRHMEIIKNMPREGKLKYFYSNLCTVMNNSNFCFAPKDNTVFNKYFYWIQ</sequence>
<keyword evidence="3" id="KW-1185">Reference proteome</keyword>
<feature type="region of interest" description="Disordered" evidence="1">
    <location>
        <begin position="40"/>
        <end position="72"/>
    </location>
</feature>
<feature type="compositionally biased region" description="Polar residues" evidence="1">
    <location>
        <begin position="127"/>
        <end position="157"/>
    </location>
</feature>
<feature type="compositionally biased region" description="Polar residues" evidence="1">
    <location>
        <begin position="170"/>
        <end position="203"/>
    </location>
</feature>
<dbReference type="VEuPathDB" id="TrichDB:TVAG_161980"/>
<reference evidence="2" key="1">
    <citation type="submission" date="2006-10" db="EMBL/GenBank/DDBJ databases">
        <authorList>
            <person name="Amadeo P."/>
            <person name="Zhao Q."/>
            <person name="Wortman J."/>
            <person name="Fraser-Liggett C."/>
            <person name="Carlton J."/>
        </authorList>
    </citation>
    <scope>NUCLEOTIDE SEQUENCE</scope>
    <source>
        <strain evidence="2">G3</strain>
    </source>
</reference>
<feature type="compositionally biased region" description="Low complexity" evidence="1">
    <location>
        <begin position="327"/>
        <end position="350"/>
    </location>
</feature>
<feature type="compositionally biased region" description="Polar residues" evidence="1">
    <location>
        <begin position="61"/>
        <end position="72"/>
    </location>
</feature>
<feature type="compositionally biased region" description="Basic and acidic residues" evidence="1">
    <location>
        <begin position="43"/>
        <end position="59"/>
    </location>
</feature>
<dbReference type="EMBL" id="DS114779">
    <property type="protein sequence ID" value="EAX85951.1"/>
    <property type="molecule type" value="Genomic_DNA"/>
</dbReference>
<dbReference type="Proteomes" id="UP000001542">
    <property type="component" value="Unassembled WGS sequence"/>
</dbReference>
<evidence type="ECO:0000313" key="2">
    <source>
        <dbReference type="EMBL" id="EAX85951.1"/>
    </source>
</evidence>
<proteinExistence type="predicted"/>
<accession>A2GA68</accession>
<feature type="compositionally biased region" description="Polar residues" evidence="1">
    <location>
        <begin position="351"/>
        <end position="372"/>
    </location>
</feature>
<dbReference type="OMA" id="NINNAWL"/>
<organism evidence="2 3">
    <name type="scientific">Trichomonas vaginalis (strain ATCC PRA-98 / G3)</name>
    <dbReference type="NCBI Taxonomy" id="412133"/>
    <lineage>
        <taxon>Eukaryota</taxon>
        <taxon>Metamonada</taxon>
        <taxon>Parabasalia</taxon>
        <taxon>Trichomonadida</taxon>
        <taxon>Trichomonadidae</taxon>
        <taxon>Trichomonas</taxon>
    </lineage>
</organism>
<reference evidence="2" key="2">
    <citation type="journal article" date="2007" name="Science">
        <title>Draft genome sequence of the sexually transmitted pathogen Trichomonas vaginalis.</title>
        <authorList>
            <person name="Carlton J.M."/>
            <person name="Hirt R.P."/>
            <person name="Silva J.C."/>
            <person name="Delcher A.L."/>
            <person name="Schatz M."/>
            <person name="Zhao Q."/>
            <person name="Wortman J.R."/>
            <person name="Bidwell S.L."/>
            <person name="Alsmark U.C.M."/>
            <person name="Besteiro S."/>
            <person name="Sicheritz-Ponten T."/>
            <person name="Noel C.J."/>
            <person name="Dacks J.B."/>
            <person name="Foster P.G."/>
            <person name="Simillion C."/>
            <person name="Van de Peer Y."/>
            <person name="Miranda-Saavedra D."/>
            <person name="Barton G.J."/>
            <person name="Westrop G.D."/>
            <person name="Mueller S."/>
            <person name="Dessi D."/>
            <person name="Fiori P.L."/>
            <person name="Ren Q."/>
            <person name="Paulsen I."/>
            <person name="Zhang H."/>
            <person name="Bastida-Corcuera F.D."/>
            <person name="Simoes-Barbosa A."/>
            <person name="Brown M.T."/>
            <person name="Hayes R.D."/>
            <person name="Mukherjee M."/>
            <person name="Okumura C.Y."/>
            <person name="Schneider R."/>
            <person name="Smith A.J."/>
            <person name="Vanacova S."/>
            <person name="Villalvazo M."/>
            <person name="Haas B.J."/>
            <person name="Pertea M."/>
            <person name="Feldblyum T.V."/>
            <person name="Utterback T.R."/>
            <person name="Shu C.L."/>
            <person name="Osoegawa K."/>
            <person name="de Jong P.J."/>
            <person name="Hrdy I."/>
            <person name="Horvathova L."/>
            <person name="Zubacova Z."/>
            <person name="Dolezal P."/>
            <person name="Malik S.B."/>
            <person name="Logsdon J.M. Jr."/>
            <person name="Henze K."/>
            <person name="Gupta A."/>
            <person name="Wang C.C."/>
            <person name="Dunne R.L."/>
            <person name="Upcroft J.A."/>
            <person name="Upcroft P."/>
            <person name="White O."/>
            <person name="Salzberg S.L."/>
            <person name="Tang P."/>
            <person name="Chiu C.-H."/>
            <person name="Lee Y.-S."/>
            <person name="Embley T.M."/>
            <person name="Coombs G.H."/>
            <person name="Mottram J.C."/>
            <person name="Tachezy J."/>
            <person name="Fraser-Liggett C.M."/>
            <person name="Johnson P.J."/>
        </authorList>
    </citation>
    <scope>NUCLEOTIDE SEQUENCE [LARGE SCALE GENOMIC DNA]</scope>
    <source>
        <strain evidence="2">G3</strain>
    </source>
</reference>
<feature type="compositionally biased region" description="Polar residues" evidence="1">
    <location>
        <begin position="298"/>
        <end position="310"/>
    </location>
</feature>
<feature type="compositionally biased region" description="Polar residues" evidence="1">
    <location>
        <begin position="85"/>
        <end position="95"/>
    </location>
</feature>
<feature type="compositionally biased region" description="Low complexity" evidence="1">
    <location>
        <begin position="373"/>
        <end position="394"/>
    </location>
</feature>
<dbReference type="AlphaFoldDB" id="A2GA68"/>
<feature type="compositionally biased region" description="Low complexity" evidence="1">
    <location>
        <begin position="213"/>
        <end position="233"/>
    </location>
</feature>
<protein>
    <submittedName>
        <fullName evidence="2">Uncharacterized protein</fullName>
    </submittedName>
</protein>
<feature type="compositionally biased region" description="Low complexity" evidence="1">
    <location>
        <begin position="158"/>
        <end position="169"/>
    </location>
</feature>
<feature type="compositionally biased region" description="Low complexity" evidence="1">
    <location>
        <begin position="96"/>
        <end position="111"/>
    </location>
</feature>
<evidence type="ECO:0000313" key="3">
    <source>
        <dbReference type="Proteomes" id="UP000001542"/>
    </source>
</evidence>
<gene>
    <name evidence="2" type="ORF">TVAG_161980</name>
</gene>
<evidence type="ECO:0000256" key="1">
    <source>
        <dbReference type="SAM" id="MobiDB-lite"/>
    </source>
</evidence>
<name>A2GA68_TRIV3</name>